<proteinExistence type="predicted"/>
<name>A0A482MM31_9CAUD</name>
<gene>
    <name evidence="1" type="ORF">BcepSauron_339</name>
</gene>
<protein>
    <submittedName>
        <fullName evidence="1">Carbamoyltransferase</fullName>
    </submittedName>
</protein>
<keyword evidence="2" id="KW-1185">Reference proteome</keyword>
<evidence type="ECO:0000313" key="2">
    <source>
        <dbReference type="Proteomes" id="UP000301424"/>
    </source>
</evidence>
<keyword evidence="1" id="KW-0808">Transferase</keyword>
<organism evidence="1 2">
    <name type="scientific">Burkholderia phage BcepSauron</name>
    <dbReference type="NCBI Taxonomy" id="2530033"/>
    <lineage>
        <taxon>Viruses</taxon>
        <taxon>Duplodnaviria</taxon>
        <taxon>Heunggongvirae</taxon>
        <taxon>Uroviricota</taxon>
        <taxon>Caudoviricetes</taxon>
        <taxon>Sarumanvirus</taxon>
        <taxon>Sarumanvirus bcepsauron</taxon>
    </lineage>
</organism>
<dbReference type="EMBL" id="MK552141">
    <property type="protein sequence ID" value="QBQ74719.1"/>
    <property type="molecule type" value="Genomic_DNA"/>
</dbReference>
<reference evidence="1 2" key="1">
    <citation type="submission" date="2019-02" db="EMBL/GenBank/DDBJ databases">
        <title>Complete genome sequence of Burkholderia cenocepacia phage BcepSauron.</title>
        <authorList>
            <person name="Park K."/>
            <person name="Gonzalez C."/>
            <person name="Liu M."/>
            <person name="Gill J."/>
        </authorList>
    </citation>
    <scope>NUCLEOTIDE SEQUENCE [LARGE SCALE GENOMIC DNA]</scope>
</reference>
<dbReference type="Proteomes" id="UP000301424">
    <property type="component" value="Segment"/>
</dbReference>
<accession>A0A482MM31</accession>
<sequence>MQTKQINKLEVLKNVIKCDSNADGWVDAYKMAHALELYSFHGGPDDAQTRLRAYAVTEWLCTDTHVGLSAIYFDGKLVGCIEQWSRKGDVNYSWVSAEAAMAVRNFLAEGMEFEFPTIGADDTVDSRYRVNYRDQILCVNGWYAGKPVTYVKEPRARVDGKYLAFDADYDCVILIAHEDGTTERIPVSEFYMDLHVPKHVVDDLLTDAE</sequence>
<evidence type="ECO:0000313" key="1">
    <source>
        <dbReference type="EMBL" id="QBQ74719.1"/>
    </source>
</evidence>
<dbReference type="GO" id="GO:0016740">
    <property type="term" value="F:transferase activity"/>
    <property type="evidence" value="ECO:0007669"/>
    <property type="project" value="UniProtKB-KW"/>
</dbReference>